<reference evidence="5" key="1">
    <citation type="journal article" date="2002" name="Science">
        <title>The draft genome of Ciona intestinalis: insights into chordate and vertebrate origins.</title>
        <authorList>
            <person name="Dehal P."/>
            <person name="Satou Y."/>
            <person name="Campbell R.K."/>
            <person name="Chapman J."/>
            <person name="Degnan B."/>
            <person name="De Tomaso A."/>
            <person name="Davidson B."/>
            <person name="Di Gregorio A."/>
            <person name="Gelpke M."/>
            <person name="Goodstein D.M."/>
            <person name="Harafuji N."/>
            <person name="Hastings K.E."/>
            <person name="Ho I."/>
            <person name="Hotta K."/>
            <person name="Huang W."/>
            <person name="Kawashima T."/>
            <person name="Lemaire P."/>
            <person name="Martinez D."/>
            <person name="Meinertzhagen I.A."/>
            <person name="Necula S."/>
            <person name="Nonaka M."/>
            <person name="Putnam N."/>
            <person name="Rash S."/>
            <person name="Saiga H."/>
            <person name="Satake M."/>
            <person name="Terry A."/>
            <person name="Yamada L."/>
            <person name="Wang H.G."/>
            <person name="Awazu S."/>
            <person name="Azumi K."/>
            <person name="Boore J."/>
            <person name="Branno M."/>
            <person name="Chin-Bow S."/>
            <person name="DeSantis R."/>
            <person name="Doyle S."/>
            <person name="Francino P."/>
            <person name="Keys D.N."/>
            <person name="Haga S."/>
            <person name="Hayashi H."/>
            <person name="Hino K."/>
            <person name="Imai K.S."/>
            <person name="Inaba K."/>
            <person name="Kano S."/>
            <person name="Kobayashi K."/>
            <person name="Kobayashi M."/>
            <person name="Lee B.I."/>
            <person name="Makabe K.W."/>
            <person name="Manohar C."/>
            <person name="Matassi G."/>
            <person name="Medina M."/>
            <person name="Mochizuki Y."/>
            <person name="Mount S."/>
            <person name="Morishita T."/>
            <person name="Miura S."/>
            <person name="Nakayama A."/>
            <person name="Nishizaka S."/>
            <person name="Nomoto H."/>
            <person name="Ohta F."/>
            <person name="Oishi K."/>
            <person name="Rigoutsos I."/>
            <person name="Sano M."/>
            <person name="Sasaki A."/>
            <person name="Sasakura Y."/>
            <person name="Shoguchi E."/>
            <person name="Shin-i T."/>
            <person name="Spagnuolo A."/>
            <person name="Stainier D."/>
            <person name="Suzuki M.M."/>
            <person name="Tassy O."/>
            <person name="Takatori N."/>
            <person name="Tokuoka M."/>
            <person name="Yagi K."/>
            <person name="Yoshizaki F."/>
            <person name="Wada S."/>
            <person name="Zhang C."/>
            <person name="Hyatt P.D."/>
            <person name="Larimer F."/>
            <person name="Detter C."/>
            <person name="Doggett N."/>
            <person name="Glavina T."/>
            <person name="Hawkins T."/>
            <person name="Richardson P."/>
            <person name="Lucas S."/>
            <person name="Kohara Y."/>
            <person name="Levine M."/>
            <person name="Satoh N."/>
            <person name="Rokhsar D.S."/>
        </authorList>
    </citation>
    <scope>NUCLEOTIDE SEQUENCE [LARGE SCALE GENOMIC DNA]</scope>
</reference>
<organism evidence="4 5">
    <name type="scientific">Ciona intestinalis</name>
    <name type="common">Transparent sea squirt</name>
    <name type="synonym">Ascidia intestinalis</name>
    <dbReference type="NCBI Taxonomy" id="7719"/>
    <lineage>
        <taxon>Eukaryota</taxon>
        <taxon>Metazoa</taxon>
        <taxon>Chordata</taxon>
        <taxon>Tunicata</taxon>
        <taxon>Ascidiacea</taxon>
        <taxon>Phlebobranchia</taxon>
        <taxon>Cionidae</taxon>
        <taxon>Ciona</taxon>
    </lineage>
</organism>
<dbReference type="SMART" id="SM00175">
    <property type="entry name" value="RAB"/>
    <property type="match status" value="1"/>
</dbReference>
<protein>
    <submittedName>
        <fullName evidence="4">NF-kappa-B inhibitor-interacting Ras-like protein 2</fullName>
    </submittedName>
</protein>
<dbReference type="RefSeq" id="XP_002126510.1">
    <property type="nucleotide sequence ID" value="XM_002126474.5"/>
</dbReference>
<reference evidence="4" key="3">
    <citation type="submission" date="2025-08" db="UniProtKB">
        <authorList>
            <consortium name="Ensembl"/>
        </authorList>
    </citation>
    <scope>IDENTIFICATION</scope>
</reference>
<dbReference type="SUPFAM" id="SSF52540">
    <property type="entry name" value="P-loop containing nucleoside triphosphate hydrolases"/>
    <property type="match status" value="1"/>
</dbReference>
<keyword evidence="2" id="KW-0547">Nucleotide-binding</keyword>
<accession>H2XLQ3</accession>
<dbReference type="AlphaFoldDB" id="H2XLQ3"/>
<reference evidence="4" key="4">
    <citation type="submission" date="2025-09" db="UniProtKB">
        <authorList>
            <consortium name="Ensembl"/>
        </authorList>
    </citation>
    <scope>IDENTIFICATION</scope>
</reference>
<dbReference type="KEGG" id="cin:100175015"/>
<dbReference type="GeneID" id="100175015"/>
<dbReference type="GO" id="GO:0043124">
    <property type="term" value="P:negative regulation of canonical NF-kappaB signal transduction"/>
    <property type="evidence" value="ECO:0007669"/>
    <property type="project" value="InterPro"/>
</dbReference>
<dbReference type="PROSITE" id="PS51421">
    <property type="entry name" value="RAS"/>
    <property type="match status" value="1"/>
</dbReference>
<evidence type="ECO:0000313" key="4">
    <source>
        <dbReference type="Ensembl" id="ENSCINP00000030585.1"/>
    </source>
</evidence>
<sequence>MGKLTKLVVFGASQTGKTSILENLIYGEYASDDRYKTLEDIYLAQIDTERGVKETVRIQDTAGYDWTSNTGNSCPKHYFHFGDGFVLVYSITDKDSFKSVELIKKEIDKTREKKDICIVVIGNKSDLASERQVDTNMALNWASKEKVRLFEVSSNNRKAIAEPFIHICSKMTQPPAKSTLLGGRRMKQQSID</sequence>
<dbReference type="PRINTS" id="PR00449">
    <property type="entry name" value="RASTRNSFRMNG"/>
</dbReference>
<dbReference type="NCBIfam" id="TIGR00231">
    <property type="entry name" value="small_GTP"/>
    <property type="match status" value="1"/>
</dbReference>
<dbReference type="Pfam" id="PF00071">
    <property type="entry name" value="Ras"/>
    <property type="match status" value="1"/>
</dbReference>
<dbReference type="InParanoid" id="H2XLQ3"/>
<dbReference type="InterPro" id="IPR027417">
    <property type="entry name" value="P-loop_NTPase"/>
</dbReference>
<evidence type="ECO:0000256" key="1">
    <source>
        <dbReference type="ARBA" id="ARBA00008094"/>
    </source>
</evidence>
<evidence type="ECO:0000256" key="3">
    <source>
        <dbReference type="ARBA" id="ARBA00023134"/>
    </source>
</evidence>
<dbReference type="Gene3D" id="3.40.50.300">
    <property type="entry name" value="P-loop containing nucleotide triphosphate hydrolases"/>
    <property type="match status" value="1"/>
</dbReference>
<dbReference type="SMART" id="SM00173">
    <property type="entry name" value="RAS"/>
    <property type="match status" value="1"/>
</dbReference>
<dbReference type="PROSITE" id="PS51419">
    <property type="entry name" value="RAB"/>
    <property type="match status" value="1"/>
</dbReference>
<dbReference type="EMBL" id="EAAA01001872">
    <property type="status" value="NOT_ANNOTATED_CDS"/>
    <property type="molecule type" value="Genomic_DNA"/>
</dbReference>
<dbReference type="FunCoup" id="H2XLQ3">
    <property type="interactions" value="35"/>
</dbReference>
<dbReference type="PANTHER" id="PTHR46152:SF3">
    <property type="entry name" value="NF-KAPPA-B INHIBITOR-INTERACTING RAS-LIKE PROTEIN"/>
    <property type="match status" value="1"/>
</dbReference>
<keyword evidence="3" id="KW-0342">GTP-binding</keyword>
<proteinExistence type="inferred from homology"/>
<dbReference type="Proteomes" id="UP000008144">
    <property type="component" value="Chromosome 4"/>
</dbReference>
<comment type="similarity">
    <text evidence="1">Belongs to the small GTPase superfamily. Ras family. KappaB-Ras subfamily.</text>
</comment>
<dbReference type="GO" id="GO:0005525">
    <property type="term" value="F:GTP binding"/>
    <property type="evidence" value="ECO:0007669"/>
    <property type="project" value="UniProtKB-KW"/>
</dbReference>
<reference evidence="4" key="2">
    <citation type="journal article" date="2008" name="Genome Biol.">
        <title>Improved genome assembly and evidence-based global gene model set for the chordate Ciona intestinalis: new insight into intron and operon populations.</title>
        <authorList>
            <person name="Satou Y."/>
            <person name="Mineta K."/>
            <person name="Ogasawara M."/>
            <person name="Sasakura Y."/>
            <person name="Shoguchi E."/>
            <person name="Ueno K."/>
            <person name="Yamada L."/>
            <person name="Matsumoto J."/>
            <person name="Wasserscheid J."/>
            <person name="Dewar K."/>
            <person name="Wiley G.B."/>
            <person name="Macmil S.L."/>
            <person name="Roe B.A."/>
            <person name="Zeller R.W."/>
            <person name="Hastings K.E."/>
            <person name="Lemaire P."/>
            <person name="Lindquist E."/>
            <person name="Endo T."/>
            <person name="Hotta K."/>
            <person name="Inaba K."/>
        </authorList>
    </citation>
    <scope>NUCLEOTIDE SEQUENCE [LARGE SCALE GENOMIC DNA]</scope>
    <source>
        <strain evidence="4">wild type</strain>
    </source>
</reference>
<dbReference type="GO" id="GO:0032794">
    <property type="term" value="F:GTPase activating protein binding"/>
    <property type="evidence" value="ECO:0000318"/>
    <property type="project" value="GO_Central"/>
</dbReference>
<dbReference type="PANTHER" id="PTHR46152">
    <property type="entry name" value="NF-KAPPA-B INHIBITOR-INTERACTING RAS-LIKE PROTEIN"/>
    <property type="match status" value="1"/>
</dbReference>
<name>H2XLQ3_CIOIN</name>
<dbReference type="InterPro" id="IPR005225">
    <property type="entry name" value="Small_GTP-bd"/>
</dbReference>
<gene>
    <name evidence="4" type="primary">LOC100175015</name>
</gene>
<dbReference type="HOGENOM" id="CLU_041217_17_0_1"/>
<evidence type="ECO:0000256" key="2">
    <source>
        <dbReference type="ARBA" id="ARBA00022741"/>
    </source>
</evidence>
<evidence type="ECO:0000313" key="5">
    <source>
        <dbReference type="Proteomes" id="UP000008144"/>
    </source>
</evidence>
<dbReference type="STRING" id="7719.ENSCINP00000030585"/>
<dbReference type="InterPro" id="IPR042227">
    <property type="entry name" value="KBRS"/>
</dbReference>
<dbReference type="GO" id="GO:0003924">
    <property type="term" value="F:GTPase activity"/>
    <property type="evidence" value="ECO:0007669"/>
    <property type="project" value="InterPro"/>
</dbReference>
<dbReference type="InterPro" id="IPR001806">
    <property type="entry name" value="Small_GTPase"/>
</dbReference>
<accession>A0A1W2WD95</accession>
<keyword evidence="5" id="KW-1185">Reference proteome</keyword>
<dbReference type="OrthoDB" id="10002389at2759"/>
<dbReference type="OMA" id="KTYMTYA"/>
<dbReference type="GO" id="GO:0032484">
    <property type="term" value="P:Ral protein signal transduction"/>
    <property type="evidence" value="ECO:0000318"/>
    <property type="project" value="GO_Central"/>
</dbReference>
<dbReference type="Ensembl" id="ENSCINT00000031446.1">
    <property type="protein sequence ID" value="ENSCINP00000030585.1"/>
    <property type="gene ID" value="ENSCING00000021544.1"/>
</dbReference>
<dbReference type="GeneTree" id="ENSGT00940000168563"/>